<reference evidence="2 3" key="1">
    <citation type="journal article" date="2018" name="Cell">
        <title>The Chara Genome: Secondary Complexity and Implications for Plant Terrestrialization.</title>
        <authorList>
            <person name="Nishiyama T."/>
            <person name="Sakayama H."/>
            <person name="Vries J.D."/>
            <person name="Buschmann H."/>
            <person name="Saint-Marcoux D."/>
            <person name="Ullrich K.K."/>
            <person name="Haas F.B."/>
            <person name="Vanderstraeten L."/>
            <person name="Becker D."/>
            <person name="Lang D."/>
            <person name="Vosolsobe S."/>
            <person name="Rombauts S."/>
            <person name="Wilhelmsson P.K.I."/>
            <person name="Janitza P."/>
            <person name="Kern R."/>
            <person name="Heyl A."/>
            <person name="Rumpler F."/>
            <person name="Villalobos L.I.A.C."/>
            <person name="Clay J.M."/>
            <person name="Skokan R."/>
            <person name="Toyoda A."/>
            <person name="Suzuki Y."/>
            <person name="Kagoshima H."/>
            <person name="Schijlen E."/>
            <person name="Tajeshwar N."/>
            <person name="Catarino B."/>
            <person name="Hetherington A.J."/>
            <person name="Saltykova A."/>
            <person name="Bonnot C."/>
            <person name="Breuninger H."/>
            <person name="Symeonidi A."/>
            <person name="Radhakrishnan G.V."/>
            <person name="Van Nieuwerburgh F."/>
            <person name="Deforce D."/>
            <person name="Chang C."/>
            <person name="Karol K.G."/>
            <person name="Hedrich R."/>
            <person name="Ulvskov P."/>
            <person name="Glockner G."/>
            <person name="Delwiche C.F."/>
            <person name="Petrasek J."/>
            <person name="Van de Peer Y."/>
            <person name="Friml J."/>
            <person name="Beilby M."/>
            <person name="Dolan L."/>
            <person name="Kohara Y."/>
            <person name="Sugano S."/>
            <person name="Fujiyama A."/>
            <person name="Delaux P.-M."/>
            <person name="Quint M."/>
            <person name="TheiBen G."/>
            <person name="Hagemann M."/>
            <person name="Harholt J."/>
            <person name="Dunand C."/>
            <person name="Zachgo S."/>
            <person name="Langdale J."/>
            <person name="Maumus F."/>
            <person name="Straeten D.V.D."/>
            <person name="Gould S.B."/>
            <person name="Rensing S.A."/>
        </authorList>
    </citation>
    <scope>NUCLEOTIDE SEQUENCE [LARGE SCALE GENOMIC DNA]</scope>
    <source>
        <strain evidence="2 3">S276</strain>
    </source>
</reference>
<feature type="region of interest" description="Disordered" evidence="1">
    <location>
        <begin position="117"/>
        <end position="218"/>
    </location>
</feature>
<feature type="compositionally biased region" description="Basic and acidic residues" evidence="1">
    <location>
        <begin position="200"/>
        <end position="209"/>
    </location>
</feature>
<dbReference type="Proteomes" id="UP000265515">
    <property type="component" value="Unassembled WGS sequence"/>
</dbReference>
<comment type="caution">
    <text evidence="2">The sequence shown here is derived from an EMBL/GenBank/DDBJ whole genome shotgun (WGS) entry which is preliminary data.</text>
</comment>
<feature type="region of interest" description="Disordered" evidence="1">
    <location>
        <begin position="440"/>
        <end position="482"/>
    </location>
</feature>
<proteinExistence type="predicted"/>
<name>A0A388JZY9_CHABU</name>
<evidence type="ECO:0000313" key="2">
    <source>
        <dbReference type="EMBL" id="GBG63369.1"/>
    </source>
</evidence>
<protein>
    <recommendedName>
        <fullName evidence="4">CCHC-type domain-containing protein</fullName>
    </recommendedName>
</protein>
<sequence length="534" mass="58947">MAPIAEHMRQSILTRWVPRLFGPGEVPYAVGASSSLTKPRTRAQIEARRSELGELLSQLLVDMEFAVPAAREHIRGKFDLDAISDRLAKAITGVEMIAAATEIQKVIRHLVKGKTPVVENDEEKEDKERKADVKLEKLLLGGMKNGDTTKKETVKETEKQPEEKKPEEKKPEGNGNGDENENGNGNGNGGPSGPTPSPKDNAKPADPTKPKKKEKVKMKLPFTFSNKKEESLPLWIAEIQTYVGTAPVEEESQVAFTTSCMGGEVKQWVLAEANAAGFDDIGDWAKTMTLKQFLAKVKDRFLDKTTADKAFDQLTMIGQKSWSSVESLSREVDRLLQVLGLNLQDSQVLYIYSRALPESIRGHLVAEAKSGKYSYRQFRDLALQREQITSQVKGSYAAAVKNGGGSSRGGYDKRVIWRQKRQDHTLVVFDDDTMEKWPLENEGVGDSSSDPGKGEITAATVNKGGPSSNTRPKGRPRSFPYHPGIAVGRPWLKMGLTREVWQDRMDNAQCLKCGTAGHVIAFCPLIRNSKGSSQ</sequence>
<dbReference type="AlphaFoldDB" id="A0A388JZY9"/>
<feature type="compositionally biased region" description="Basic and acidic residues" evidence="1">
    <location>
        <begin position="126"/>
        <end position="137"/>
    </location>
</feature>
<keyword evidence="3" id="KW-1185">Reference proteome</keyword>
<dbReference type="Gramene" id="GBG63369">
    <property type="protein sequence ID" value="GBG63369"/>
    <property type="gene ID" value="CBR_g37727"/>
</dbReference>
<dbReference type="EMBL" id="BFEA01000038">
    <property type="protein sequence ID" value="GBG63369.1"/>
    <property type="molecule type" value="Genomic_DNA"/>
</dbReference>
<evidence type="ECO:0000256" key="1">
    <source>
        <dbReference type="SAM" id="MobiDB-lite"/>
    </source>
</evidence>
<feature type="compositionally biased region" description="Basic and acidic residues" evidence="1">
    <location>
        <begin position="147"/>
        <end position="172"/>
    </location>
</feature>
<evidence type="ECO:0008006" key="4">
    <source>
        <dbReference type="Google" id="ProtNLM"/>
    </source>
</evidence>
<accession>A0A388JZY9</accession>
<organism evidence="2 3">
    <name type="scientific">Chara braunii</name>
    <name type="common">Braun's stonewort</name>
    <dbReference type="NCBI Taxonomy" id="69332"/>
    <lineage>
        <taxon>Eukaryota</taxon>
        <taxon>Viridiplantae</taxon>
        <taxon>Streptophyta</taxon>
        <taxon>Charophyceae</taxon>
        <taxon>Charales</taxon>
        <taxon>Characeae</taxon>
        <taxon>Chara</taxon>
    </lineage>
</organism>
<gene>
    <name evidence="2" type="ORF">CBR_g37727</name>
</gene>
<evidence type="ECO:0000313" key="3">
    <source>
        <dbReference type="Proteomes" id="UP000265515"/>
    </source>
</evidence>